<keyword evidence="1" id="KW-0732">Signal</keyword>
<evidence type="ECO:0008006" key="4">
    <source>
        <dbReference type="Google" id="ProtNLM"/>
    </source>
</evidence>
<evidence type="ECO:0000313" key="2">
    <source>
        <dbReference type="EMBL" id="HCK29706.1"/>
    </source>
</evidence>
<dbReference type="Proteomes" id="UP000263596">
    <property type="component" value="Unassembled WGS sequence"/>
</dbReference>
<dbReference type="EMBL" id="DPVE01000107">
    <property type="protein sequence ID" value="HCK29706.1"/>
    <property type="molecule type" value="Genomic_DNA"/>
</dbReference>
<feature type="signal peptide" evidence="1">
    <location>
        <begin position="1"/>
        <end position="28"/>
    </location>
</feature>
<comment type="caution">
    <text evidence="2">The sequence shown here is derived from an EMBL/GenBank/DDBJ whole genome shotgun (WGS) entry which is preliminary data.</text>
</comment>
<dbReference type="AlphaFoldDB" id="A0A3D2SJT2"/>
<sequence length="432" mass="44867">MKKNKKQRAIMLSILPLSLMSFFSYSHANITSLSDGELRKVEGQGLMTLSYISPTDSQNQNTGSNIGFYKLGMEAQVDLNANIKKLQLGCGGVNGAGACDIDIDYLSLSGVADTSTGRASSSATITNPFIQFAIKNPNSASTREVSGFRLSAESIQGLLTFGLENGDAKSGINSFSGYMVTKDTTGTVSTGAVNSGLTQSALGKVITGMAKSSTGLITTNFRSTDYDLTLSAASGSLVLPSQVITGKRITSANLTGTATVSGIGLGGTIKADTDLGIGVSGNLSGTINNLGVNVTVNEDLGYFHKVNLNGTAASLSMQKQNLIWPDAKSTAQTGWWLELSNPIDIGDVSPLKTVDITKDVVSATLDQVSAYLGQKSHAVNCGILALSCVVAGKIDTGTVDLSNSASVPMGLTNLVLTNQTFAPNCYGNLKFC</sequence>
<feature type="chain" id="PRO_5017635634" description="FilA" evidence="1">
    <location>
        <begin position="29"/>
        <end position="432"/>
    </location>
</feature>
<reference evidence="2 3" key="1">
    <citation type="journal article" date="2018" name="Nat. Biotechnol.">
        <title>A standardized bacterial taxonomy based on genome phylogeny substantially revises the tree of life.</title>
        <authorList>
            <person name="Parks D.H."/>
            <person name="Chuvochina M."/>
            <person name="Waite D.W."/>
            <person name="Rinke C."/>
            <person name="Skarshewski A."/>
            <person name="Chaumeil P.A."/>
            <person name="Hugenholtz P."/>
        </authorList>
    </citation>
    <scope>NUCLEOTIDE SEQUENCE [LARGE SCALE GENOMIC DNA]</scope>
    <source>
        <strain evidence="2">UBA9669</strain>
    </source>
</reference>
<gene>
    <name evidence="2" type="ORF">DHW29_05625</name>
</gene>
<organism evidence="2 3">
    <name type="scientific">Acinetobacter ursingii</name>
    <dbReference type="NCBI Taxonomy" id="108980"/>
    <lineage>
        <taxon>Bacteria</taxon>
        <taxon>Pseudomonadati</taxon>
        <taxon>Pseudomonadota</taxon>
        <taxon>Gammaproteobacteria</taxon>
        <taxon>Moraxellales</taxon>
        <taxon>Moraxellaceae</taxon>
        <taxon>Acinetobacter</taxon>
    </lineage>
</organism>
<name>A0A3D2SJT2_9GAMM</name>
<evidence type="ECO:0000313" key="3">
    <source>
        <dbReference type="Proteomes" id="UP000263596"/>
    </source>
</evidence>
<protein>
    <recommendedName>
        <fullName evidence="4">FilA</fullName>
    </recommendedName>
</protein>
<proteinExistence type="predicted"/>
<evidence type="ECO:0000256" key="1">
    <source>
        <dbReference type="SAM" id="SignalP"/>
    </source>
</evidence>
<dbReference type="RefSeq" id="WP_049176404.1">
    <property type="nucleotide sequence ID" value="NZ_BKFK01000006.1"/>
</dbReference>
<accession>A0A3D2SJT2</accession>